<comment type="caution">
    <text evidence="2">The sequence shown here is derived from an EMBL/GenBank/DDBJ whole genome shotgun (WGS) entry which is preliminary data.</text>
</comment>
<dbReference type="InterPro" id="IPR010064">
    <property type="entry name" value="HK97-gp10_tail"/>
</dbReference>
<proteinExistence type="predicted"/>
<dbReference type="RefSeq" id="WP_131834466.1">
    <property type="nucleotide sequence ID" value="NZ_SMFY01000001.1"/>
</dbReference>
<dbReference type="NCBIfam" id="TIGR01725">
    <property type="entry name" value="phge_HK97_gp10"/>
    <property type="match status" value="1"/>
</dbReference>
<name>A0A4R1I776_ANCAQ</name>
<organism evidence="2 3">
    <name type="scientific">Ancylobacter aquaticus</name>
    <dbReference type="NCBI Taxonomy" id="100"/>
    <lineage>
        <taxon>Bacteria</taxon>
        <taxon>Pseudomonadati</taxon>
        <taxon>Pseudomonadota</taxon>
        <taxon>Alphaproteobacteria</taxon>
        <taxon>Hyphomicrobiales</taxon>
        <taxon>Xanthobacteraceae</taxon>
        <taxon>Ancylobacter</taxon>
    </lineage>
</organism>
<dbReference type="EMBL" id="SMFY01000001">
    <property type="protein sequence ID" value="TCK31237.1"/>
    <property type="molecule type" value="Genomic_DNA"/>
</dbReference>
<gene>
    <name evidence="2" type="ORF">EV667_1343</name>
</gene>
<reference evidence="2 3" key="1">
    <citation type="submission" date="2019-03" db="EMBL/GenBank/DDBJ databases">
        <title>Genomic Encyclopedia of Type Strains, Phase IV (KMG-IV): sequencing the most valuable type-strain genomes for metagenomic binning, comparative biology and taxonomic classification.</title>
        <authorList>
            <person name="Goeker M."/>
        </authorList>
    </citation>
    <scope>NUCLEOTIDE SEQUENCE [LARGE SCALE GENOMIC DNA]</scope>
    <source>
        <strain evidence="2 3">DSM 101</strain>
    </source>
</reference>
<dbReference type="Proteomes" id="UP000295030">
    <property type="component" value="Unassembled WGS sequence"/>
</dbReference>
<accession>A0A4R1I776</accession>
<dbReference type="Pfam" id="PF04883">
    <property type="entry name" value="HK97-gp10_like"/>
    <property type="match status" value="1"/>
</dbReference>
<dbReference type="OrthoDB" id="8480914at2"/>
<sequence length="134" mass="14943">MAKNWSTDELRRALRKVAPAVAKRGDEALKINAQEWVDAAKSAAPSDPDGGSFLRQSIRNEESDTGGQIVRAGGPTTTRDGANGPYDYARAQEFGRSDMQANPYFWPTYRLLKKRFISRRRRAVNQAIKESING</sequence>
<evidence type="ECO:0000313" key="2">
    <source>
        <dbReference type="EMBL" id="TCK31237.1"/>
    </source>
</evidence>
<keyword evidence="3" id="KW-1185">Reference proteome</keyword>
<feature type="compositionally biased region" description="Low complexity" evidence="1">
    <location>
        <begin position="40"/>
        <end position="49"/>
    </location>
</feature>
<evidence type="ECO:0000256" key="1">
    <source>
        <dbReference type="SAM" id="MobiDB-lite"/>
    </source>
</evidence>
<evidence type="ECO:0000313" key="3">
    <source>
        <dbReference type="Proteomes" id="UP000295030"/>
    </source>
</evidence>
<feature type="region of interest" description="Disordered" evidence="1">
    <location>
        <begin position="40"/>
        <end position="88"/>
    </location>
</feature>
<dbReference type="AlphaFoldDB" id="A0A4R1I776"/>
<protein>
    <submittedName>
        <fullName evidence="2">HK97 gp10 family phage protein</fullName>
    </submittedName>
</protein>